<dbReference type="InterPro" id="IPR033370">
    <property type="entry name" value="COG1"/>
</dbReference>
<keyword evidence="10" id="KW-1185">Reference proteome</keyword>
<dbReference type="AlphaFoldDB" id="A0AAX6F2N4"/>
<accession>A0AAX6F2N4</accession>
<comment type="caution">
    <text evidence="9">The sequence shown here is derived from an EMBL/GenBank/DDBJ whole genome shotgun (WGS) entry which is preliminary data.</text>
</comment>
<evidence type="ECO:0000256" key="1">
    <source>
        <dbReference type="ARBA" id="ARBA00004395"/>
    </source>
</evidence>
<keyword evidence="6" id="KW-0333">Golgi apparatus</keyword>
<reference evidence="9" key="2">
    <citation type="submission" date="2023-04" db="EMBL/GenBank/DDBJ databases">
        <authorList>
            <person name="Bruccoleri R.E."/>
            <person name="Oakeley E.J."/>
            <person name="Faust A.-M."/>
            <person name="Dessus-Babus S."/>
            <person name="Altorfer M."/>
            <person name="Burckhardt D."/>
            <person name="Oertli M."/>
            <person name="Naumann U."/>
            <person name="Petersen F."/>
            <person name="Wong J."/>
        </authorList>
    </citation>
    <scope>NUCLEOTIDE SEQUENCE</scope>
    <source>
        <strain evidence="9">GSM-AAB239-AS_SAM_17_03QT</strain>
        <tissue evidence="9">Leaf</tissue>
    </source>
</reference>
<evidence type="ECO:0000256" key="3">
    <source>
        <dbReference type="ARBA" id="ARBA00020978"/>
    </source>
</evidence>
<keyword evidence="5" id="KW-0653">Protein transport</keyword>
<reference evidence="9" key="1">
    <citation type="journal article" date="2023" name="GigaByte">
        <title>Genome assembly of the bearded iris, Iris pallida Lam.</title>
        <authorList>
            <person name="Bruccoleri R.E."/>
            <person name="Oakeley E.J."/>
            <person name="Faust A.M.E."/>
            <person name="Altorfer M."/>
            <person name="Dessus-Babus S."/>
            <person name="Burckhardt D."/>
            <person name="Oertli M."/>
            <person name="Naumann U."/>
            <person name="Petersen F."/>
            <person name="Wong J."/>
        </authorList>
    </citation>
    <scope>NUCLEOTIDE SEQUENCE</scope>
    <source>
        <strain evidence="9">GSM-AAB239-AS_SAM_17_03QT</strain>
    </source>
</reference>
<dbReference type="Pfam" id="PF08700">
    <property type="entry name" value="VPS51_Exo84_N"/>
    <property type="match status" value="1"/>
</dbReference>
<evidence type="ECO:0000256" key="5">
    <source>
        <dbReference type="ARBA" id="ARBA00022927"/>
    </source>
</evidence>
<name>A0AAX6F2N4_IRIPA</name>
<evidence type="ECO:0000313" key="10">
    <source>
        <dbReference type="Proteomes" id="UP001140949"/>
    </source>
</evidence>
<dbReference type="GO" id="GO:0000139">
    <property type="term" value="C:Golgi membrane"/>
    <property type="evidence" value="ECO:0007669"/>
    <property type="project" value="UniProtKB-SubCell"/>
</dbReference>
<comment type="similarity">
    <text evidence="2">Belongs to the COG1 family.</text>
</comment>
<evidence type="ECO:0000256" key="8">
    <source>
        <dbReference type="SAM" id="MobiDB-lite"/>
    </source>
</evidence>
<evidence type="ECO:0000313" key="9">
    <source>
        <dbReference type="EMBL" id="KAJ6810429.1"/>
    </source>
</evidence>
<keyword evidence="7" id="KW-0472">Membrane</keyword>
<dbReference type="EMBL" id="JANAVB010032420">
    <property type="protein sequence ID" value="KAJ6810429.1"/>
    <property type="molecule type" value="Genomic_DNA"/>
</dbReference>
<feature type="region of interest" description="Disordered" evidence="8">
    <location>
        <begin position="943"/>
        <end position="981"/>
    </location>
</feature>
<dbReference type="PANTHER" id="PTHR31658">
    <property type="entry name" value="CONSERVED OLIGOMERIC GOLGI COMPLEX SUBUNIT 1"/>
    <property type="match status" value="1"/>
</dbReference>
<comment type="subcellular location">
    <subcellularLocation>
        <location evidence="1">Golgi apparatus membrane</location>
        <topology evidence="1">Peripheral membrane protein</topology>
    </subcellularLocation>
</comment>
<keyword evidence="4" id="KW-0813">Transport</keyword>
<dbReference type="GO" id="GO:0006891">
    <property type="term" value="P:intra-Golgi vesicle-mediated transport"/>
    <property type="evidence" value="ECO:0007669"/>
    <property type="project" value="InterPro"/>
</dbReference>
<gene>
    <name evidence="9" type="ORF">M6B38_156870</name>
</gene>
<feature type="region of interest" description="Disordered" evidence="8">
    <location>
        <begin position="605"/>
        <end position="638"/>
    </location>
</feature>
<protein>
    <recommendedName>
        <fullName evidence="3">Conserved oligomeric Golgi complex subunit 1</fullName>
    </recommendedName>
</protein>
<sequence length="1056" mass="117790">MVNRDAESLFRTKPISVIRSIESDTKKQIDSKKEELRLLVGASYRDLIDSADSIISMRNSCTSISSNLSAIESAIQTLDPQQNPNPNSSSSSRSKIYGLACRVKYLVDTPENIWGTLEESMLLEASGRYFRAKQVHDIVVAGSETDIIHRFPLLKHQWQIVESFRSQISQKSRERLADRGLGARSYADALAAAATVDDLSPAQVLLLLLDSRRSWISQRLSDLDSAVFCDVVRMIRTSLGRVGEMFLLALNEMPLFYKMVLGSPPGSQLFGGIPNPDEEVRLWKSHREKLESVMVVLEPEFVAETCCSWLRSCCDEMFGELADGKRLMDLVKSGKELASAEKLVWETLDGREGLQGSLEQWLRSVFGSEIESPWNQIRGLILKEGKDILEDRLEDAFIARMKEIVQFRFHGLKKDINVRDSVETIVVGPNNENDFYSYLKKPSTGGGVWFSELHHKKTPLGFSINPTGENNFRNCLNVYFGSEVSHIKDAMDAKCGNILEDLLCFVESRNSTLRLKDMAPYIQYICYKTVSVILQELEDELGRLSASLESNVGEMDSLPPSVIVERSLFIGRLLFALRNHSTQIPLILGSPRQWVKESSGTTFANLASPKSKQPKGSFDSPISFSPRRPTFDSPRSPRRQFLDCPRWQIISAAAALFAVDGSINSKLEELNCTLQELCIKAHSLWIKWVSNELSVVLAKDLNKDEALTTSSPLRGWDVTVINQEHSSEGSPEMKIALPSMPSFYIISFLFQACLQIHKVGGHVLDKLILQNFAWRLLEKVVGIYKNFLSTVEAPESGVSEKGILQILLDLRFTADILSGGKDINAITSESNTKGESLKNTIVRPPFRRKHVSAGAEPVMELIQRLSRRIDPIDWATFESYLWENEKQSYKRNAVLFGFLVQLNRMHTETVQKLPTKANTDSNILRCSTVPRFKYLPISAPALSSRGPHKSTLQSSADDKTSRSPWKAYSNGDGSPKPEFDDSLSSFGAATPLLKSLMTQVGSKFGESTSRWGSMLSDGQVGKFKDRSAAAMSTFGDMLPGPAAGLLSSFTSGSYQV</sequence>
<evidence type="ECO:0000256" key="4">
    <source>
        <dbReference type="ARBA" id="ARBA00022448"/>
    </source>
</evidence>
<organism evidence="9 10">
    <name type="scientific">Iris pallida</name>
    <name type="common">Sweet iris</name>
    <dbReference type="NCBI Taxonomy" id="29817"/>
    <lineage>
        <taxon>Eukaryota</taxon>
        <taxon>Viridiplantae</taxon>
        <taxon>Streptophyta</taxon>
        <taxon>Embryophyta</taxon>
        <taxon>Tracheophyta</taxon>
        <taxon>Spermatophyta</taxon>
        <taxon>Magnoliopsida</taxon>
        <taxon>Liliopsida</taxon>
        <taxon>Asparagales</taxon>
        <taxon>Iridaceae</taxon>
        <taxon>Iridoideae</taxon>
        <taxon>Irideae</taxon>
        <taxon>Iris</taxon>
    </lineage>
</organism>
<evidence type="ECO:0000256" key="6">
    <source>
        <dbReference type="ARBA" id="ARBA00023034"/>
    </source>
</evidence>
<dbReference type="GO" id="GO:0017119">
    <property type="term" value="C:Golgi transport complex"/>
    <property type="evidence" value="ECO:0007669"/>
    <property type="project" value="InterPro"/>
</dbReference>
<evidence type="ECO:0000256" key="2">
    <source>
        <dbReference type="ARBA" id="ARBA00006653"/>
    </source>
</evidence>
<evidence type="ECO:0000256" key="7">
    <source>
        <dbReference type="ARBA" id="ARBA00023136"/>
    </source>
</evidence>
<dbReference type="GO" id="GO:0015031">
    <property type="term" value="P:protein transport"/>
    <property type="evidence" value="ECO:0007669"/>
    <property type="project" value="UniProtKB-KW"/>
</dbReference>
<proteinExistence type="inferred from homology"/>
<dbReference type="Proteomes" id="UP001140949">
    <property type="component" value="Unassembled WGS sequence"/>
</dbReference>
<dbReference type="PANTHER" id="PTHR31658:SF0">
    <property type="entry name" value="CONSERVED OLIGOMERIC GOLGI COMPLEX SUBUNIT 1"/>
    <property type="match status" value="1"/>
</dbReference>